<evidence type="ECO:0000313" key="7">
    <source>
        <dbReference type="EMBL" id="PXX64175.1"/>
    </source>
</evidence>
<accession>A0A318KP78</accession>
<keyword evidence="3" id="KW-0067">ATP-binding</keyword>
<keyword evidence="7" id="KW-0347">Helicase</keyword>
<dbReference type="GO" id="GO:0003676">
    <property type="term" value="F:nucleic acid binding"/>
    <property type="evidence" value="ECO:0007669"/>
    <property type="project" value="InterPro"/>
</dbReference>
<feature type="domain" description="Helicase ATP-binding" evidence="6">
    <location>
        <begin position="82"/>
        <end position="371"/>
    </location>
</feature>
<dbReference type="Pfam" id="PF00270">
    <property type="entry name" value="DEAD"/>
    <property type="match status" value="1"/>
</dbReference>
<dbReference type="InterPro" id="IPR027417">
    <property type="entry name" value="P-loop_NTPase"/>
</dbReference>
<dbReference type="PROSITE" id="PS51193">
    <property type="entry name" value="HELICASE_ATP_BIND_2"/>
    <property type="match status" value="1"/>
</dbReference>
<dbReference type="InterPro" id="IPR001650">
    <property type="entry name" value="Helicase_C-like"/>
</dbReference>
<dbReference type="PANTHER" id="PTHR47957">
    <property type="entry name" value="ATP-DEPENDENT HELICASE HRQ1"/>
    <property type="match status" value="1"/>
</dbReference>
<dbReference type="Proteomes" id="UP000247569">
    <property type="component" value="Unassembled WGS sequence"/>
</dbReference>
<proteinExistence type="predicted"/>
<gene>
    <name evidence="7" type="ORF">DFR70_105360</name>
</gene>
<comment type="caution">
    <text evidence="7">The sequence shown here is derived from an EMBL/GenBank/DDBJ whole genome shotgun (WGS) entry which is preliminary data.</text>
</comment>
<dbReference type="EMBL" id="QJKF01000005">
    <property type="protein sequence ID" value="PXX64175.1"/>
    <property type="molecule type" value="Genomic_DNA"/>
</dbReference>
<dbReference type="PROSITE" id="PS51192">
    <property type="entry name" value="HELICASE_ATP_BIND_1"/>
    <property type="match status" value="1"/>
</dbReference>
<evidence type="ECO:0000259" key="6">
    <source>
        <dbReference type="PROSITE" id="PS51193"/>
    </source>
</evidence>
<dbReference type="SUPFAM" id="SSF52540">
    <property type="entry name" value="P-loop containing nucleoside triphosphate hydrolases"/>
    <property type="match status" value="2"/>
</dbReference>
<evidence type="ECO:0000313" key="8">
    <source>
        <dbReference type="Proteomes" id="UP000247569"/>
    </source>
</evidence>
<dbReference type="GO" id="GO:0006289">
    <property type="term" value="P:nucleotide-excision repair"/>
    <property type="evidence" value="ECO:0007669"/>
    <property type="project" value="TreeGrafter"/>
</dbReference>
<dbReference type="PANTHER" id="PTHR47957:SF3">
    <property type="entry name" value="ATP-DEPENDENT HELICASE HRQ1"/>
    <property type="match status" value="1"/>
</dbReference>
<evidence type="ECO:0000256" key="2">
    <source>
        <dbReference type="ARBA" id="ARBA00022801"/>
    </source>
</evidence>
<keyword evidence="2" id="KW-0378">Hydrolase</keyword>
<evidence type="ECO:0000259" key="5">
    <source>
        <dbReference type="PROSITE" id="PS51192"/>
    </source>
</evidence>
<dbReference type="GO" id="GO:0043138">
    <property type="term" value="F:3'-5' DNA helicase activity"/>
    <property type="evidence" value="ECO:0007669"/>
    <property type="project" value="TreeGrafter"/>
</dbReference>
<evidence type="ECO:0000256" key="3">
    <source>
        <dbReference type="ARBA" id="ARBA00022840"/>
    </source>
</evidence>
<organism evidence="7 8">
    <name type="scientific">Nocardia tenerifensis</name>
    <dbReference type="NCBI Taxonomy" id="228006"/>
    <lineage>
        <taxon>Bacteria</taxon>
        <taxon>Bacillati</taxon>
        <taxon>Actinomycetota</taxon>
        <taxon>Actinomycetes</taxon>
        <taxon>Mycobacteriales</taxon>
        <taxon>Nocardiaceae</taxon>
        <taxon>Nocardia</taxon>
    </lineage>
</organism>
<evidence type="ECO:0000256" key="1">
    <source>
        <dbReference type="ARBA" id="ARBA00022741"/>
    </source>
</evidence>
<feature type="domain" description="Helicase ATP-binding" evidence="5">
    <location>
        <begin position="107"/>
        <end position="391"/>
    </location>
</feature>
<keyword evidence="8" id="KW-1185">Reference proteome</keyword>
<dbReference type="GO" id="GO:0005524">
    <property type="term" value="F:ATP binding"/>
    <property type="evidence" value="ECO:0007669"/>
    <property type="project" value="UniProtKB-KW"/>
</dbReference>
<sequence>MSDAKTVKMDAIGTFESLRDAFFRYYDSPFGLADEQLQNERRALLDRPGGVYQRPLIEVRPQYRTADRSLAESVQLAGLPRECAELFAAGLIPPGRQLYTHQEKSLIAGTTAQRNVVITAGTGSGKTESFLLPVLAALVEESRRWQGSGTAMPVRWWDSAAPSFVPLRKGESGRRAAVRTMILYPMNALVDDQLIRLREALDSDAVRDWMARNRHGHRFYFGRYTSATPVTGSPASNLAVQELVRYLRETEKLAEQAAKSDDKAQRYFVPRLDGAEMVSRWDMAEAPPDILITNYSMLNIMLLRERDARFFESTREWLFSDPSHRFTLVVDELHMYRGTAGTEVALLIRNLKHRLGIAGRPEKLRVLAASASLDSERDRAYLEQFFGVDAGSFEFLDGDLRRPDTATLDVNANPGAALENSFWVGEDGTLGERASAKDELSLGKILFSHLSEIDQIAAVHKLLAQANAEAGSRWPRLRSHMFFRNVPGIWACTDSNCGAIPIKCAASSERTVGKLFAEPRIRCDCGSRVLELLYCQNCGDVFLGGFTTKSATQERVVCTSLLADIPDLEKMPDRVSNDRSADNYLVFWPRTKTPELDDTGLEWTAENVQFSFFRSILSPENGEIRAVRQGHTGWFFRALVKKPRRASANVVRDASQIPGMPTKCPNCGDDWQIKQMRGRTLSLTDPLRLRSPIRTMRTGFEKINQVLITELAERLPEDERKLIVFTDSRQDAAKLSSGIALRHYQDLVRTLIHESLNAAGGAADQVDAAKRWFADGDRDEEAKDAVRKLRELDEGTLSRLGAIWSGLDEATDGEIGTLIGRFTGPASLNSLRQEVRDKLLTLGMNPGSPKRSLAETKLAPSPDKRDRHRRPTRWSKLYDWSSQGVPHIRGALESSEESLLNGIDLQLRNEVLEGLFSGAGRDFESLGLGWMALDTDTGSLEVAPSSDLAMARSSLRVLGDMRRFREMRDGAVNPPGRLKKFWAQVARTHSLELDDVADRVRGYWRESGVIDYVIDDKRTVLHPAGATWWVCGMCRRPHLHRGAGICTRCLRDLPADPEPVQVAADYYGWRAAQSIGRFRMNAVELTGQTDRLDAQSRQARFQGVFLDSDEHPLPDCVDLLSVTTTMEAGVDIGSLEAVVLGNMPPSRFNYQQRVGRAGRRESPVAVAMTVCRGRSHDEYYFERPARITNDPTPPPYLSLDQDTIFRRALAAEVLRMAFDALADGFNALDSYTGVGTSVHGQFGLADEWPIVSDYVRTWLGGKTGELRAVITALSDRTGISDIDRYVHYCQGELLLGIEEAAKKPGGRDLSQRLAEHGLLPMFGFPTKVRNLYLAKPGPYPWPPLNIIDRDSAMAVSQFSPTSELVRDDAVYPVTGIAAYRKAGQVVVAEPDPLGTCRSIDVCRSCSYLQERPVGSEPQSGRCPRCNAEPGKFETIPLREPLGYTAGQPHDFDGNFAWSSKTTSARVMTNLDELVRVPQNKTVSYSGSGYRYIINDGGGRLFHFRKVRQGRYWDGGYVSVEAIERGQAPDSGIGEEVHIALGSVQPTDLLFVGGAYVVDTTKGVRLNINETARQPSGAPDRAEGRRAAWYSLAFLLRTAAASYLDIQPSELTAGIYSGVEQGEPSVFAFIADSLENGAGFSSHLGSVNENPRFLAHVRGYLDELANGEHGMQCTSSCYRCLRDYGNMSYHALLDWRLARDLFALLDGQQLNSNIDYERRVLQKWAEGQGGDVVHDLRAPVAAAIYRDVAGRRLGALVRHPLEGAEEGSTGVMSPRIAHALSELGQRTGGMPIVVVDSFALDRNPASVLELMEAVERP</sequence>
<name>A0A318KP78_9NOCA</name>
<keyword evidence="1" id="KW-0547">Nucleotide-binding</keyword>
<reference evidence="7 8" key="1">
    <citation type="submission" date="2018-05" db="EMBL/GenBank/DDBJ databases">
        <title>Genomic Encyclopedia of Type Strains, Phase IV (KMG-IV): sequencing the most valuable type-strain genomes for metagenomic binning, comparative biology and taxonomic classification.</title>
        <authorList>
            <person name="Goeker M."/>
        </authorList>
    </citation>
    <scope>NUCLEOTIDE SEQUENCE [LARGE SCALE GENOMIC DNA]</scope>
    <source>
        <strain evidence="7 8">DSM 44704</strain>
    </source>
</reference>
<dbReference type="InterPro" id="IPR011545">
    <property type="entry name" value="DEAD/DEAH_box_helicase_dom"/>
</dbReference>
<evidence type="ECO:0000256" key="4">
    <source>
        <dbReference type="SAM" id="MobiDB-lite"/>
    </source>
</evidence>
<dbReference type="SMART" id="SM00490">
    <property type="entry name" value="HELICc"/>
    <property type="match status" value="1"/>
</dbReference>
<dbReference type="Gene3D" id="3.40.50.300">
    <property type="entry name" value="P-loop containing nucleotide triphosphate hydrolases"/>
    <property type="match status" value="2"/>
</dbReference>
<dbReference type="SMART" id="SM00487">
    <property type="entry name" value="DEXDc"/>
    <property type="match status" value="1"/>
</dbReference>
<dbReference type="Pfam" id="PF00271">
    <property type="entry name" value="Helicase_C"/>
    <property type="match status" value="1"/>
</dbReference>
<feature type="region of interest" description="Disordered" evidence="4">
    <location>
        <begin position="842"/>
        <end position="870"/>
    </location>
</feature>
<protein>
    <submittedName>
        <fullName evidence="7">Helicase-like protein</fullName>
    </submittedName>
</protein>
<dbReference type="InterPro" id="IPR014001">
    <property type="entry name" value="Helicase_ATP-bd"/>
</dbReference>
<dbReference type="InterPro" id="IPR014013">
    <property type="entry name" value="Helic_SF1/SF2_ATP-bd_DinG/Rad3"/>
</dbReference>
<dbReference type="GO" id="GO:0016787">
    <property type="term" value="F:hydrolase activity"/>
    <property type="evidence" value="ECO:0007669"/>
    <property type="project" value="UniProtKB-KW"/>
</dbReference>
<dbReference type="GO" id="GO:0036297">
    <property type="term" value="P:interstrand cross-link repair"/>
    <property type="evidence" value="ECO:0007669"/>
    <property type="project" value="TreeGrafter"/>
</dbReference>